<dbReference type="InterPro" id="IPR032808">
    <property type="entry name" value="DoxX"/>
</dbReference>
<evidence type="ECO:0000313" key="8">
    <source>
        <dbReference type="EMBL" id="MBC3909718.1"/>
    </source>
</evidence>
<reference evidence="8 9" key="1">
    <citation type="submission" date="2020-08" db="EMBL/GenBank/DDBJ databases">
        <title>Novel species isolated from subtropical streams in China.</title>
        <authorList>
            <person name="Lu H."/>
        </authorList>
    </citation>
    <scope>NUCLEOTIDE SEQUENCE [LARGE SCALE GENOMIC DNA]</scope>
    <source>
        <strain evidence="8 9">NL8W</strain>
    </source>
</reference>
<keyword evidence="3" id="KW-1003">Cell membrane</keyword>
<evidence type="ECO:0000313" key="9">
    <source>
        <dbReference type="Proteomes" id="UP000646911"/>
    </source>
</evidence>
<feature type="transmembrane region" description="Helical" evidence="7">
    <location>
        <begin position="110"/>
        <end position="129"/>
    </location>
</feature>
<dbReference type="PANTHER" id="PTHR33452">
    <property type="entry name" value="OXIDOREDUCTASE CATD-RELATED"/>
    <property type="match status" value="1"/>
</dbReference>
<proteinExistence type="inferred from homology"/>
<organism evidence="8 9">
    <name type="scientific">Undibacterium umbellatum</name>
    <dbReference type="NCBI Taxonomy" id="2762300"/>
    <lineage>
        <taxon>Bacteria</taxon>
        <taxon>Pseudomonadati</taxon>
        <taxon>Pseudomonadota</taxon>
        <taxon>Betaproteobacteria</taxon>
        <taxon>Burkholderiales</taxon>
        <taxon>Oxalobacteraceae</taxon>
        <taxon>Undibacterium</taxon>
    </lineage>
</organism>
<dbReference type="InterPro" id="IPR051907">
    <property type="entry name" value="DoxX-like_oxidoreductase"/>
</dbReference>
<keyword evidence="5 7" id="KW-1133">Transmembrane helix</keyword>
<feature type="transmembrane region" description="Helical" evidence="7">
    <location>
        <begin position="81"/>
        <end position="98"/>
    </location>
</feature>
<evidence type="ECO:0000256" key="1">
    <source>
        <dbReference type="ARBA" id="ARBA00004651"/>
    </source>
</evidence>
<keyword evidence="9" id="KW-1185">Reference proteome</keyword>
<comment type="similarity">
    <text evidence="2">Belongs to the DoxX family.</text>
</comment>
<evidence type="ECO:0000256" key="2">
    <source>
        <dbReference type="ARBA" id="ARBA00006679"/>
    </source>
</evidence>
<dbReference type="PANTHER" id="PTHR33452:SF1">
    <property type="entry name" value="INNER MEMBRANE PROTEIN YPHA-RELATED"/>
    <property type="match status" value="1"/>
</dbReference>
<comment type="subcellular location">
    <subcellularLocation>
        <location evidence="1">Cell membrane</location>
        <topology evidence="1">Multi-pass membrane protein</topology>
    </subcellularLocation>
</comment>
<dbReference type="EMBL" id="JACOFX010000011">
    <property type="protein sequence ID" value="MBC3909718.1"/>
    <property type="molecule type" value="Genomic_DNA"/>
</dbReference>
<dbReference type="RefSeq" id="WP_186955236.1">
    <property type="nucleotide sequence ID" value="NZ_JACOFX010000011.1"/>
</dbReference>
<evidence type="ECO:0000256" key="4">
    <source>
        <dbReference type="ARBA" id="ARBA00022692"/>
    </source>
</evidence>
<evidence type="ECO:0000256" key="5">
    <source>
        <dbReference type="ARBA" id="ARBA00022989"/>
    </source>
</evidence>
<keyword evidence="4 7" id="KW-0812">Transmembrane</keyword>
<accession>A0ABR6ZDC6</accession>
<name>A0ABR6ZDC6_9BURK</name>
<protein>
    <submittedName>
        <fullName evidence="8">DoxX family protein</fullName>
    </submittedName>
</protein>
<dbReference type="Proteomes" id="UP000646911">
    <property type="component" value="Unassembled WGS sequence"/>
</dbReference>
<gene>
    <name evidence="8" type="ORF">H8L47_19305</name>
</gene>
<evidence type="ECO:0000256" key="7">
    <source>
        <dbReference type="SAM" id="Phobius"/>
    </source>
</evidence>
<comment type="caution">
    <text evidence="8">The sequence shown here is derived from an EMBL/GenBank/DDBJ whole genome shotgun (WGS) entry which is preliminary data.</text>
</comment>
<sequence>MNFSQRLSLPARPELGLLFLRLAGAFMLLYVHGLPKVLHYSTELAQIDDPLDLGRGPTLWLALLAEIACPLLIAAGVLTRLACLPIIFLLLVSMLAVHPDWSIAEGQFGWLLLIIFSTVALAGPGAYAISKGKTA</sequence>
<dbReference type="Pfam" id="PF07681">
    <property type="entry name" value="DoxX"/>
    <property type="match status" value="1"/>
</dbReference>
<feature type="transmembrane region" description="Helical" evidence="7">
    <location>
        <begin position="57"/>
        <end position="74"/>
    </location>
</feature>
<evidence type="ECO:0000256" key="3">
    <source>
        <dbReference type="ARBA" id="ARBA00022475"/>
    </source>
</evidence>
<keyword evidence="6 7" id="KW-0472">Membrane</keyword>
<evidence type="ECO:0000256" key="6">
    <source>
        <dbReference type="ARBA" id="ARBA00023136"/>
    </source>
</evidence>